<dbReference type="EMBL" id="CM017326">
    <property type="protein sequence ID" value="KAE8076543.1"/>
    <property type="molecule type" value="Genomic_DNA"/>
</dbReference>
<dbReference type="PRINTS" id="PR00364">
    <property type="entry name" value="DISEASERSIST"/>
</dbReference>
<keyword evidence="4" id="KW-0067">ATP-binding</keyword>
<dbReference type="PANTHER" id="PTHR33463">
    <property type="entry name" value="NB-ARC DOMAIN-CONTAINING PROTEIN-RELATED"/>
    <property type="match status" value="1"/>
</dbReference>
<dbReference type="Gene3D" id="3.80.10.10">
    <property type="entry name" value="Ribonuclease Inhibitor"/>
    <property type="match status" value="1"/>
</dbReference>
<evidence type="ECO:0000256" key="1">
    <source>
        <dbReference type="ARBA" id="ARBA00008894"/>
    </source>
</evidence>
<evidence type="ECO:0000256" key="2">
    <source>
        <dbReference type="ARBA" id="ARBA00022741"/>
    </source>
</evidence>
<dbReference type="InterPro" id="IPR002182">
    <property type="entry name" value="NB-ARC"/>
</dbReference>
<dbReference type="SUPFAM" id="SSF52058">
    <property type="entry name" value="L domain-like"/>
    <property type="match status" value="1"/>
</dbReference>
<dbReference type="InterPro" id="IPR032675">
    <property type="entry name" value="LRR_dom_sf"/>
</dbReference>
<dbReference type="Pfam" id="PF00931">
    <property type="entry name" value="NB-ARC"/>
    <property type="match status" value="1"/>
</dbReference>
<evidence type="ECO:0000313" key="7">
    <source>
        <dbReference type="Proteomes" id="UP000327013"/>
    </source>
</evidence>
<evidence type="ECO:0000259" key="5">
    <source>
        <dbReference type="Pfam" id="PF00931"/>
    </source>
</evidence>
<dbReference type="GO" id="GO:0005524">
    <property type="term" value="F:ATP binding"/>
    <property type="evidence" value="ECO:0007669"/>
    <property type="project" value="UniProtKB-KW"/>
</dbReference>
<evidence type="ECO:0000313" key="6">
    <source>
        <dbReference type="EMBL" id="KAE8076543.1"/>
    </source>
</evidence>
<evidence type="ECO:0000256" key="4">
    <source>
        <dbReference type="ARBA" id="ARBA00022840"/>
    </source>
</evidence>
<sequence length="708" mass="79864">MKKQVEKLRLARDTMQHSIDTAIRNGEAIEGVVNNWLKEVDEITELAMKVVEGEEEAKTRRSNAAACLDLKLRHHLSHKAKKIAQAIDVVLENSKFDRVSYRPAPQGIVTTRSTDYVDSNSRKSTMMRLMEALIDDKIQLIGVWGMAGVGKSTLVREVAKEAMKKQLSDEVAIAIVTQSPDLRRIQGEIAEMLGLKFDVESTVIGRAILLRQRLTGTNEKKKIHVILDDIWQNLDLEAIGIPCEECKVLLTSRNRDVLVCEMGTQKDFGLEVLLEEEAWSLFEKMAGDCVREPNLRSIATEVAKECAGLPLALVTVSKALKNKELYEWKNALQQLRKPALGGLTIMQSKIYYSVELSYKHLESVEVQDVFLLCSQLGYYINHEIFLLQYCYGLGLFDGINIIEDARNKLRTILRILKDSCLLLQSPYSSKHLRMHDVVCDAMKLIASRDHNMFVARVDGGLIEWPDANALKKCEALISFEGGDVHELKEMECPELRLFSLLGRDHALQISDNFFEGMRKLKVLDLTKMQLSSLPSSLQLLENLQTLCLDQCVLEDISLIGKLTNLAILSLHTSKISQLPREMGFLTRLRLLNLSGCSKLEVIPPNVLSSLVALEELYMGNSFVKWKAEGLNNASLAELKHLSHLTALNIHIPNANNLPKDLLFEKLQRYVIFVGDKWDWSDGQEEASPTLKLKLNTSFQLEIGKAFNN</sequence>
<reference evidence="6 7" key="1">
    <citation type="submission" date="2019-06" db="EMBL/GenBank/DDBJ databases">
        <title>A chromosomal-level reference genome of Carpinus fangiana (Coryloideae, Betulaceae).</title>
        <authorList>
            <person name="Yang X."/>
            <person name="Wang Z."/>
            <person name="Zhang L."/>
            <person name="Hao G."/>
            <person name="Liu J."/>
            <person name="Yang Y."/>
        </authorList>
    </citation>
    <scope>NUCLEOTIDE SEQUENCE [LARGE SCALE GENOMIC DNA]</scope>
    <source>
        <strain evidence="6">Cfa_2016G</strain>
        <tissue evidence="6">Leaf</tissue>
    </source>
</reference>
<gene>
    <name evidence="6" type="ORF">FH972_015186</name>
</gene>
<dbReference type="Proteomes" id="UP000327013">
    <property type="component" value="Chromosome 6"/>
</dbReference>
<keyword evidence="2" id="KW-0547">Nucleotide-binding</keyword>
<dbReference type="Gene3D" id="1.10.8.430">
    <property type="entry name" value="Helical domain of apoptotic protease-activating factors"/>
    <property type="match status" value="1"/>
</dbReference>
<keyword evidence="3" id="KW-0611">Plant defense</keyword>
<dbReference type="OrthoDB" id="1747797at2759"/>
<feature type="domain" description="NB-ARC" evidence="5">
    <location>
        <begin position="123"/>
        <end position="287"/>
    </location>
</feature>
<organism evidence="6 7">
    <name type="scientific">Carpinus fangiana</name>
    <dbReference type="NCBI Taxonomy" id="176857"/>
    <lineage>
        <taxon>Eukaryota</taxon>
        <taxon>Viridiplantae</taxon>
        <taxon>Streptophyta</taxon>
        <taxon>Embryophyta</taxon>
        <taxon>Tracheophyta</taxon>
        <taxon>Spermatophyta</taxon>
        <taxon>Magnoliopsida</taxon>
        <taxon>eudicotyledons</taxon>
        <taxon>Gunneridae</taxon>
        <taxon>Pentapetalae</taxon>
        <taxon>rosids</taxon>
        <taxon>fabids</taxon>
        <taxon>Fagales</taxon>
        <taxon>Betulaceae</taxon>
        <taxon>Carpinus</taxon>
    </lineage>
</organism>
<dbReference type="AlphaFoldDB" id="A0A5N6RC13"/>
<dbReference type="InterPro" id="IPR050905">
    <property type="entry name" value="Plant_NBS-LRR"/>
</dbReference>
<dbReference type="SUPFAM" id="SSF52540">
    <property type="entry name" value="P-loop containing nucleoside triphosphate hydrolases"/>
    <property type="match status" value="1"/>
</dbReference>
<dbReference type="GO" id="GO:0043531">
    <property type="term" value="F:ADP binding"/>
    <property type="evidence" value="ECO:0007669"/>
    <property type="project" value="InterPro"/>
</dbReference>
<accession>A0A5N6RC13</accession>
<name>A0A5N6RC13_9ROSI</name>
<dbReference type="InterPro" id="IPR042197">
    <property type="entry name" value="Apaf_helical"/>
</dbReference>
<dbReference type="InterPro" id="IPR027417">
    <property type="entry name" value="P-loop_NTPase"/>
</dbReference>
<evidence type="ECO:0000256" key="3">
    <source>
        <dbReference type="ARBA" id="ARBA00022821"/>
    </source>
</evidence>
<keyword evidence="7" id="KW-1185">Reference proteome</keyword>
<protein>
    <recommendedName>
        <fullName evidence="5">NB-ARC domain-containing protein</fullName>
    </recommendedName>
</protein>
<dbReference type="PANTHER" id="PTHR33463:SF215">
    <property type="entry name" value="NB-ARC DOMAIN DISEASE RESISTANCE PROTEIN"/>
    <property type="match status" value="1"/>
</dbReference>
<proteinExistence type="inferred from homology"/>
<comment type="similarity">
    <text evidence="1">Belongs to the disease resistance NB-LRR family.</text>
</comment>
<dbReference type="GO" id="GO:0006952">
    <property type="term" value="P:defense response"/>
    <property type="evidence" value="ECO:0007669"/>
    <property type="project" value="UniProtKB-KW"/>
</dbReference>
<dbReference type="Gene3D" id="3.40.50.300">
    <property type="entry name" value="P-loop containing nucleotide triphosphate hydrolases"/>
    <property type="match status" value="1"/>
</dbReference>